<dbReference type="AlphaFoldDB" id="A0A934QUP4"/>
<dbReference type="CDD" id="cd00085">
    <property type="entry name" value="HNHc"/>
    <property type="match status" value="1"/>
</dbReference>
<protein>
    <submittedName>
        <fullName evidence="3">HNH endonuclease</fullName>
    </submittedName>
</protein>
<keyword evidence="4" id="KW-1185">Reference proteome</keyword>
<dbReference type="GO" id="GO:0004519">
    <property type="term" value="F:endonuclease activity"/>
    <property type="evidence" value="ECO:0007669"/>
    <property type="project" value="UniProtKB-KW"/>
</dbReference>
<dbReference type="Gene3D" id="1.10.30.50">
    <property type="match status" value="1"/>
</dbReference>
<dbReference type="InterPro" id="IPR002711">
    <property type="entry name" value="HNH"/>
</dbReference>
<feature type="region of interest" description="Disordered" evidence="1">
    <location>
        <begin position="1"/>
        <end position="21"/>
    </location>
</feature>
<keyword evidence="3" id="KW-0378">Hydrolase</keyword>
<dbReference type="SMART" id="SM00507">
    <property type="entry name" value="HNHc"/>
    <property type="match status" value="1"/>
</dbReference>
<evidence type="ECO:0000313" key="4">
    <source>
        <dbReference type="Proteomes" id="UP000635245"/>
    </source>
</evidence>
<keyword evidence="3" id="KW-0255">Endonuclease</keyword>
<evidence type="ECO:0000313" key="3">
    <source>
        <dbReference type="EMBL" id="MBK1785669.1"/>
    </source>
</evidence>
<dbReference type="GO" id="GO:0003676">
    <property type="term" value="F:nucleic acid binding"/>
    <property type="evidence" value="ECO:0007669"/>
    <property type="project" value="InterPro"/>
</dbReference>
<dbReference type="Pfam" id="PF01844">
    <property type="entry name" value="HNH"/>
    <property type="match status" value="1"/>
</dbReference>
<evidence type="ECO:0000259" key="2">
    <source>
        <dbReference type="SMART" id="SM00507"/>
    </source>
</evidence>
<accession>A0A934QUP4</accession>
<organism evidence="3 4">
    <name type="scientific">Prauserella cavernicola</name>
    <dbReference type="NCBI Taxonomy" id="2800127"/>
    <lineage>
        <taxon>Bacteria</taxon>
        <taxon>Bacillati</taxon>
        <taxon>Actinomycetota</taxon>
        <taxon>Actinomycetes</taxon>
        <taxon>Pseudonocardiales</taxon>
        <taxon>Pseudonocardiaceae</taxon>
        <taxon>Prauserella</taxon>
    </lineage>
</organism>
<evidence type="ECO:0000256" key="1">
    <source>
        <dbReference type="SAM" id="MobiDB-lite"/>
    </source>
</evidence>
<keyword evidence="3" id="KW-0540">Nuclease</keyword>
<sequence>MQRKTFDIATQHPDYDGKPTRGGKLDKEILQAFLDRPEEMHAQAAAIRAGIATGQLTELPFAADIDEEEAAAEGRALVLLHLRRERNPKLRAKKIDRVLAERGCLECEVCGFDFERTYGERGARYAEVHHVTPLHITGQTETRLNDLAVLCSNCHRMIHRGAHWLTPAELQDVIQHVRDKGA</sequence>
<dbReference type="EMBL" id="JAENJH010000003">
    <property type="protein sequence ID" value="MBK1785669.1"/>
    <property type="molecule type" value="Genomic_DNA"/>
</dbReference>
<dbReference type="Proteomes" id="UP000635245">
    <property type="component" value="Unassembled WGS sequence"/>
</dbReference>
<dbReference type="RefSeq" id="WP_200318701.1">
    <property type="nucleotide sequence ID" value="NZ_JAENJH010000003.1"/>
</dbReference>
<comment type="caution">
    <text evidence="3">The sequence shown here is derived from an EMBL/GenBank/DDBJ whole genome shotgun (WGS) entry which is preliminary data.</text>
</comment>
<dbReference type="InterPro" id="IPR003615">
    <property type="entry name" value="HNH_nuc"/>
</dbReference>
<name>A0A934QUP4_9PSEU</name>
<reference evidence="3" key="1">
    <citation type="submission" date="2020-12" db="EMBL/GenBank/DDBJ databases">
        <title>Prauserella sp. ASG 168, a novel actinomycete isolated from cave rock.</title>
        <authorList>
            <person name="Suriyachadkun C."/>
        </authorList>
    </citation>
    <scope>NUCLEOTIDE SEQUENCE</scope>
    <source>
        <strain evidence="3">ASG 168</strain>
    </source>
</reference>
<dbReference type="GO" id="GO:0008270">
    <property type="term" value="F:zinc ion binding"/>
    <property type="evidence" value="ECO:0007669"/>
    <property type="project" value="InterPro"/>
</dbReference>
<proteinExistence type="predicted"/>
<feature type="domain" description="HNH nuclease" evidence="2">
    <location>
        <begin position="94"/>
        <end position="156"/>
    </location>
</feature>
<gene>
    <name evidence="3" type="ORF">JHE00_15165</name>
</gene>